<dbReference type="Proteomes" id="UP001233271">
    <property type="component" value="Chromosome 2"/>
</dbReference>
<dbReference type="RefSeq" id="XP_060454444.1">
    <property type="nucleotide sequence ID" value="XM_060597562.1"/>
</dbReference>
<evidence type="ECO:0000256" key="1">
    <source>
        <dbReference type="SAM" id="MobiDB-lite"/>
    </source>
</evidence>
<feature type="region of interest" description="Disordered" evidence="1">
    <location>
        <begin position="243"/>
        <end position="268"/>
    </location>
</feature>
<dbReference type="KEGG" id="ccac:CcaHIS019_0205400"/>
<dbReference type="Pfam" id="PF01161">
    <property type="entry name" value="PBP"/>
    <property type="match status" value="1"/>
</dbReference>
<accession>A0AA48IIH0</accession>
<protein>
    <recommendedName>
        <fullName evidence="5">PEBP-like protein</fullName>
    </recommendedName>
</protein>
<name>A0AA48IIH0_9TREE</name>
<dbReference type="SUPFAM" id="SSF49777">
    <property type="entry name" value="PEBP-like"/>
    <property type="match status" value="1"/>
</dbReference>
<keyword evidence="4" id="KW-1185">Reference proteome</keyword>
<dbReference type="Gene3D" id="3.90.280.10">
    <property type="entry name" value="PEBP-like"/>
    <property type="match status" value="1"/>
</dbReference>
<feature type="chain" id="PRO_5041277287" description="PEBP-like protein" evidence="2">
    <location>
        <begin position="17"/>
        <end position="292"/>
    </location>
</feature>
<gene>
    <name evidence="3" type="ORF">CcaverHIS019_0205400</name>
</gene>
<evidence type="ECO:0000313" key="3">
    <source>
        <dbReference type="EMBL" id="BEI89178.1"/>
    </source>
</evidence>
<evidence type="ECO:0000256" key="2">
    <source>
        <dbReference type="SAM" id="SignalP"/>
    </source>
</evidence>
<dbReference type="AlphaFoldDB" id="A0AA48IIH0"/>
<evidence type="ECO:0000313" key="4">
    <source>
        <dbReference type="Proteomes" id="UP001233271"/>
    </source>
</evidence>
<keyword evidence="2" id="KW-0732">Signal</keyword>
<reference evidence="3" key="1">
    <citation type="journal article" date="2023" name="BMC Genomics">
        <title>Chromosome-level genome assemblies of Cutaneotrichosporon spp. (Trichosporonales, Basidiomycota) reveal imbalanced evolution between nucleotide sequences and chromosome synteny.</title>
        <authorList>
            <person name="Kobayashi Y."/>
            <person name="Kayamori A."/>
            <person name="Aoki K."/>
            <person name="Shiwa Y."/>
            <person name="Matsutani M."/>
            <person name="Fujita N."/>
            <person name="Sugita T."/>
            <person name="Iwasaki W."/>
            <person name="Tanaka N."/>
            <person name="Takashima M."/>
        </authorList>
    </citation>
    <scope>NUCLEOTIDE SEQUENCE</scope>
    <source>
        <strain evidence="3">HIS019</strain>
    </source>
</reference>
<dbReference type="CDD" id="cd00866">
    <property type="entry name" value="PEBP_euk"/>
    <property type="match status" value="1"/>
</dbReference>
<evidence type="ECO:0008006" key="5">
    <source>
        <dbReference type="Google" id="ProtNLM"/>
    </source>
</evidence>
<proteinExistence type="predicted"/>
<dbReference type="InterPro" id="IPR036610">
    <property type="entry name" value="PEBP-like_sf"/>
</dbReference>
<dbReference type="GeneID" id="85493049"/>
<dbReference type="PANTHER" id="PTHR11362:SF140">
    <property type="entry name" value="PEBP-LIKE PROTEIN"/>
    <property type="match status" value="1"/>
</dbReference>
<sequence length="292" mass="29157">MLFATLVSLFAVGALADLNAGEIAGLVENFKNADLSSLVGGDNFKPDGLLTGKFGTVDWTVGANLTANETSAFPSFFVNPNANSTTFANETQLYSAILVDAGVAGSNDTTNQTLHWLINSIHVNTTGGAPYALAYANGTTITEYAGPNPPPNVGPHRYVLGLFQQPADFAAPTAYSQKNTPVGTFNLAEYITQSKLGPLVAANYFTVANGAIPTDIPQTSAVVSSTISGYTGAAAIPTAAGAEGGGAGANGTGTASGVNPSDPAASPTGSGALNLVAPGAIVALVAGAAALF</sequence>
<dbReference type="PANTHER" id="PTHR11362">
    <property type="entry name" value="PHOSPHATIDYLETHANOLAMINE-BINDING PROTEIN"/>
    <property type="match status" value="1"/>
</dbReference>
<dbReference type="EMBL" id="AP028213">
    <property type="protein sequence ID" value="BEI89178.1"/>
    <property type="molecule type" value="Genomic_DNA"/>
</dbReference>
<organism evidence="3 4">
    <name type="scientific">Cutaneotrichosporon cavernicola</name>
    <dbReference type="NCBI Taxonomy" id="279322"/>
    <lineage>
        <taxon>Eukaryota</taxon>
        <taxon>Fungi</taxon>
        <taxon>Dikarya</taxon>
        <taxon>Basidiomycota</taxon>
        <taxon>Agaricomycotina</taxon>
        <taxon>Tremellomycetes</taxon>
        <taxon>Trichosporonales</taxon>
        <taxon>Trichosporonaceae</taxon>
        <taxon>Cutaneotrichosporon</taxon>
    </lineage>
</organism>
<dbReference type="InterPro" id="IPR035810">
    <property type="entry name" value="PEBP_euk"/>
</dbReference>
<dbReference type="InterPro" id="IPR008914">
    <property type="entry name" value="PEBP"/>
</dbReference>
<feature type="signal peptide" evidence="2">
    <location>
        <begin position="1"/>
        <end position="16"/>
    </location>
</feature>